<name>A0ABS0CS67_9NOCA</name>
<dbReference type="Proteomes" id="UP000702209">
    <property type="component" value="Unassembled WGS sequence"/>
</dbReference>
<evidence type="ECO:0000313" key="2">
    <source>
        <dbReference type="Proteomes" id="UP000702209"/>
    </source>
</evidence>
<dbReference type="InterPro" id="IPR025368">
    <property type="entry name" value="DUF4272"/>
</dbReference>
<accession>A0ABS0CS67</accession>
<sequence>MLWKQAAMQSNLLTWRAESLYVLLWASGEISSLLEPDERMDGALVIDHLPTLGEPLQPFIRQAGLRPTQEILAELHYYFFLNHFSQDIYEQCGESIGGLDPMVVAERCHALHWIACADQSEWDAGEE</sequence>
<dbReference type="Pfam" id="PF14094">
    <property type="entry name" value="DUF4272"/>
    <property type="match status" value="1"/>
</dbReference>
<protein>
    <submittedName>
        <fullName evidence="1">DUF4272 domain-containing protein</fullName>
    </submittedName>
</protein>
<reference evidence="1 2" key="1">
    <citation type="submission" date="2020-10" db="EMBL/GenBank/DDBJ databases">
        <title>Identification of Nocardia species via Next-generation sequencing and recognition of intraspecies genetic diversity.</title>
        <authorList>
            <person name="Li P."/>
            <person name="Li P."/>
            <person name="Lu B."/>
        </authorList>
    </citation>
    <scope>NUCLEOTIDE SEQUENCE [LARGE SCALE GENOMIC DNA]</scope>
    <source>
        <strain evidence="1 2">BJ06-0157</strain>
    </source>
</reference>
<dbReference type="EMBL" id="JADLQX010000013">
    <property type="protein sequence ID" value="MBF6299457.1"/>
    <property type="molecule type" value="Genomic_DNA"/>
</dbReference>
<keyword evidence="2" id="KW-1185">Reference proteome</keyword>
<dbReference type="RefSeq" id="WP_195130743.1">
    <property type="nucleotide sequence ID" value="NZ_JADLQX010000013.1"/>
</dbReference>
<comment type="caution">
    <text evidence="1">The sequence shown here is derived from an EMBL/GenBank/DDBJ whole genome shotgun (WGS) entry which is preliminary data.</text>
</comment>
<gene>
    <name evidence="1" type="ORF">IU459_18190</name>
</gene>
<organism evidence="1 2">
    <name type="scientific">Nocardia amamiensis</name>
    <dbReference type="NCBI Taxonomy" id="404578"/>
    <lineage>
        <taxon>Bacteria</taxon>
        <taxon>Bacillati</taxon>
        <taxon>Actinomycetota</taxon>
        <taxon>Actinomycetes</taxon>
        <taxon>Mycobacteriales</taxon>
        <taxon>Nocardiaceae</taxon>
        <taxon>Nocardia</taxon>
    </lineage>
</organism>
<evidence type="ECO:0000313" key="1">
    <source>
        <dbReference type="EMBL" id="MBF6299457.1"/>
    </source>
</evidence>
<proteinExistence type="predicted"/>